<dbReference type="InterPro" id="IPR002781">
    <property type="entry name" value="TM_pro_TauE-like"/>
</dbReference>
<name>A0A199VME7_ANACO</name>
<comment type="caution">
    <text evidence="8">The sequence shown here is derived from an EMBL/GenBank/DDBJ whole genome shotgun (WGS) entry which is preliminary data.</text>
</comment>
<evidence type="ECO:0000313" key="8">
    <source>
        <dbReference type="EMBL" id="OAY78071.1"/>
    </source>
</evidence>
<dbReference type="STRING" id="4615.A0A199VME7"/>
<protein>
    <recommendedName>
        <fullName evidence="10">Sulfite exporter TauE/SafE family protein 5</fullName>
    </recommendedName>
</protein>
<dbReference type="GO" id="GO:0016020">
    <property type="term" value="C:membrane"/>
    <property type="evidence" value="ECO:0007669"/>
    <property type="project" value="UniProtKB-SubCell"/>
</dbReference>
<feature type="transmembrane region" description="Helical" evidence="6">
    <location>
        <begin position="161"/>
        <end position="179"/>
    </location>
</feature>
<feature type="transmembrane region" description="Helical" evidence="6">
    <location>
        <begin position="132"/>
        <end position="154"/>
    </location>
</feature>
<keyword evidence="4 6" id="KW-1133">Transmembrane helix</keyword>
<dbReference type="AlphaFoldDB" id="A0A199VME7"/>
<dbReference type="GO" id="GO:0031464">
    <property type="term" value="C:Cul4A-RING E3 ubiquitin ligase complex"/>
    <property type="evidence" value="ECO:0007669"/>
    <property type="project" value="TreeGrafter"/>
</dbReference>
<feature type="transmembrane region" description="Helical" evidence="6">
    <location>
        <begin position="100"/>
        <end position="120"/>
    </location>
</feature>
<feature type="transmembrane region" description="Helical" evidence="6">
    <location>
        <begin position="386"/>
        <end position="404"/>
    </location>
</feature>
<keyword evidence="3 6" id="KW-0812">Transmembrane</keyword>
<dbReference type="Proteomes" id="UP000092600">
    <property type="component" value="Unassembled WGS sequence"/>
</dbReference>
<evidence type="ECO:0008006" key="10">
    <source>
        <dbReference type="Google" id="ProtNLM"/>
    </source>
</evidence>
<organism evidence="8 9">
    <name type="scientific">Ananas comosus</name>
    <name type="common">Pineapple</name>
    <name type="synonym">Ananas ananas</name>
    <dbReference type="NCBI Taxonomy" id="4615"/>
    <lineage>
        <taxon>Eukaryota</taxon>
        <taxon>Viridiplantae</taxon>
        <taxon>Streptophyta</taxon>
        <taxon>Embryophyta</taxon>
        <taxon>Tracheophyta</taxon>
        <taxon>Spermatophyta</taxon>
        <taxon>Magnoliopsida</taxon>
        <taxon>Liliopsida</taxon>
        <taxon>Poales</taxon>
        <taxon>Bromeliaceae</taxon>
        <taxon>Bromelioideae</taxon>
        <taxon>Ananas</taxon>
    </lineage>
</organism>
<dbReference type="EMBL" id="LSRQ01001377">
    <property type="protein sequence ID" value="OAY78071.1"/>
    <property type="molecule type" value="Genomic_DNA"/>
</dbReference>
<reference evidence="8 9" key="1">
    <citation type="journal article" date="2016" name="DNA Res.">
        <title>The draft genome of MD-2 pineapple using hybrid error correction of long reads.</title>
        <authorList>
            <person name="Redwan R.M."/>
            <person name="Saidin A."/>
            <person name="Kumar S.V."/>
        </authorList>
    </citation>
    <scope>NUCLEOTIDE SEQUENCE [LARGE SCALE GENOMIC DNA]</scope>
    <source>
        <strain evidence="9">cv. MD2</strain>
        <tissue evidence="8">Leaf</tissue>
    </source>
</reference>
<keyword evidence="7" id="KW-0732">Signal</keyword>
<gene>
    <name evidence="8" type="ORF">ACMD2_13828</name>
</gene>
<proteinExistence type="inferred from homology"/>
<accession>A0A199VME7</accession>
<feature type="chain" id="PRO_5008285976" description="Sulfite exporter TauE/SafE family protein 5" evidence="7">
    <location>
        <begin position="31"/>
        <end position="456"/>
    </location>
</feature>
<sequence>MEPSSHGALVLKWALYIPLTLLATSHLSSAASDPLSSRHLLLNQLAQWRRSRFAPGPETAAAWVLCFLAASVCSAGGVGGGSLFLPILNLVAGLSLKRATTFSAFMVAAGSLSNVLYTLLVMRRGQLSSPLINYEIALLSQPCMLLGVSAGVVCNLMFPEWLITVSFAAFLACCTYKTFGAGLRCWEEETKEIGRVIMSGSSGGAHDHQPLLVDGAREGEEGNGSPGIPLNDLVLLLLIWLCFFLLHVLLGDKHGKGVIHIRPCGVAYWLITLSQIPLALVFTAYILYKKKKPQLQNHEHADEKGRKEKASIEALPVFVFPSAALLTGVLSGLFGIGGGLLLNPVLLQIGVTPQTAASTSTFMVLFSASMSMVQYIILGMDGINQALIYAAICLVASVFGLVIMERAIRQSGRVSLIVFLVGGVMALSTLIISSFGAVDVWKEYTSGEYMGFKLLC</sequence>
<feature type="transmembrane region" description="Helical" evidence="6">
    <location>
        <begin position="60"/>
        <end position="88"/>
    </location>
</feature>
<evidence type="ECO:0000256" key="5">
    <source>
        <dbReference type="ARBA" id="ARBA00023136"/>
    </source>
</evidence>
<feature type="transmembrane region" description="Helical" evidence="6">
    <location>
        <begin position="233"/>
        <end position="250"/>
    </location>
</feature>
<feature type="transmembrane region" description="Helical" evidence="6">
    <location>
        <begin position="318"/>
        <end position="342"/>
    </location>
</feature>
<evidence type="ECO:0000256" key="3">
    <source>
        <dbReference type="ARBA" id="ARBA00022692"/>
    </source>
</evidence>
<feature type="transmembrane region" description="Helical" evidence="6">
    <location>
        <begin position="266"/>
        <end position="288"/>
    </location>
</feature>
<evidence type="ECO:0000256" key="6">
    <source>
        <dbReference type="SAM" id="Phobius"/>
    </source>
</evidence>
<dbReference type="GO" id="GO:0016567">
    <property type="term" value="P:protein ubiquitination"/>
    <property type="evidence" value="ECO:0007669"/>
    <property type="project" value="TreeGrafter"/>
</dbReference>
<feature type="transmembrane region" description="Helical" evidence="6">
    <location>
        <begin position="416"/>
        <end position="438"/>
    </location>
</feature>
<comment type="subcellular location">
    <subcellularLocation>
        <location evidence="1">Membrane</location>
        <topology evidence="1">Multi-pass membrane protein</topology>
    </subcellularLocation>
</comment>
<feature type="signal peptide" evidence="7">
    <location>
        <begin position="1"/>
        <end position="30"/>
    </location>
</feature>
<dbReference type="PANTHER" id="PTHR14255:SF3">
    <property type="entry name" value="SULFITE EXPORTER TAUE_SAFE FAMILY PROTEIN 5-RELATED"/>
    <property type="match status" value="1"/>
</dbReference>
<dbReference type="Pfam" id="PF01925">
    <property type="entry name" value="TauE"/>
    <property type="match status" value="2"/>
</dbReference>
<comment type="similarity">
    <text evidence="2">Belongs to the 4-toluene sulfonate uptake permease (TSUP) (TC 2.A.102) family.</text>
</comment>
<evidence type="ECO:0000256" key="4">
    <source>
        <dbReference type="ARBA" id="ARBA00022989"/>
    </source>
</evidence>
<evidence type="ECO:0000256" key="2">
    <source>
        <dbReference type="ARBA" id="ARBA00009142"/>
    </source>
</evidence>
<evidence type="ECO:0000313" key="9">
    <source>
        <dbReference type="Proteomes" id="UP000092600"/>
    </source>
</evidence>
<evidence type="ECO:0000256" key="1">
    <source>
        <dbReference type="ARBA" id="ARBA00004141"/>
    </source>
</evidence>
<keyword evidence="5 6" id="KW-0472">Membrane</keyword>
<dbReference type="PANTHER" id="PTHR14255">
    <property type="entry name" value="CEREBLON"/>
    <property type="match status" value="1"/>
</dbReference>
<evidence type="ECO:0000256" key="7">
    <source>
        <dbReference type="SAM" id="SignalP"/>
    </source>
</evidence>